<dbReference type="AlphaFoldDB" id="A0A2N8UBG6"/>
<feature type="compositionally biased region" description="Low complexity" evidence="1">
    <location>
        <begin position="137"/>
        <end position="154"/>
    </location>
</feature>
<reference evidence="2 3" key="1">
    <citation type="submission" date="2017-02" db="EMBL/GenBank/DDBJ databases">
        <authorList>
            <person name="Peterson S.W."/>
        </authorList>
    </citation>
    <scope>NUCLEOTIDE SEQUENCE [LARGE SCALE GENOMIC DNA]</scope>
    <source>
        <strain evidence="2 3">SRS1_H2-8</strain>
    </source>
</reference>
<dbReference type="EMBL" id="LT795056">
    <property type="protein sequence ID" value="SJX62141.1"/>
    <property type="molecule type" value="Genomic_DNA"/>
</dbReference>
<feature type="compositionally biased region" description="Low complexity" evidence="1">
    <location>
        <begin position="51"/>
        <end position="69"/>
    </location>
</feature>
<feature type="region of interest" description="Disordered" evidence="1">
    <location>
        <begin position="51"/>
        <end position="164"/>
    </location>
</feature>
<evidence type="ECO:0000313" key="2">
    <source>
        <dbReference type="EMBL" id="SJX62141.1"/>
    </source>
</evidence>
<gene>
    <name evidence="2" type="ORF">SRS1_25036</name>
</gene>
<feature type="compositionally biased region" description="Basic residues" evidence="1">
    <location>
        <begin position="201"/>
        <end position="210"/>
    </location>
</feature>
<name>A0A2N8UBG6_9BASI</name>
<protein>
    <submittedName>
        <fullName evidence="2">Uncharacterized protein</fullName>
    </submittedName>
</protein>
<feature type="region of interest" description="Disordered" evidence="1">
    <location>
        <begin position="190"/>
        <end position="212"/>
    </location>
</feature>
<dbReference type="Proteomes" id="UP000239563">
    <property type="component" value="Chromosome III"/>
</dbReference>
<evidence type="ECO:0000256" key="1">
    <source>
        <dbReference type="SAM" id="MobiDB-lite"/>
    </source>
</evidence>
<proteinExistence type="predicted"/>
<accession>A0A2N8UBG6</accession>
<organism evidence="2 3">
    <name type="scientific">Sporisorium reilianum f. sp. reilianum</name>
    <dbReference type="NCBI Taxonomy" id="72559"/>
    <lineage>
        <taxon>Eukaryota</taxon>
        <taxon>Fungi</taxon>
        <taxon>Dikarya</taxon>
        <taxon>Basidiomycota</taxon>
        <taxon>Ustilaginomycotina</taxon>
        <taxon>Ustilaginomycetes</taxon>
        <taxon>Ustilaginales</taxon>
        <taxon>Ustilaginaceae</taxon>
        <taxon>Sporisorium</taxon>
    </lineage>
</organism>
<sequence>MDPAWSCLQSDKASCVDEAPKARARRLLPARESVTDRIVQRRLLKNITSSPLTSVSSSSGCKSSNLTSTVTKSTSRLRTVVEGEPNILGSDLGTTDAVEGEGYIPGVDPGAMDAESDRSSSLFSSPEESEDNGYIDSGGSLSSKPSSPQSRPIPDTIPWNTSEIDEGIEHTSVMAIVRRLERLEERVFGMSSPADGDAPAQRRRKKKGGGKKPNIVLTKAFLKELKVRLTGEDGGSNLQLDWSLPVKEHERVILDILNHFIKHDESVRSHVGTMKGGHAPAVDVWGQGSNDF</sequence>
<evidence type="ECO:0000313" key="3">
    <source>
        <dbReference type="Proteomes" id="UP000239563"/>
    </source>
</evidence>